<evidence type="ECO:0000313" key="1">
    <source>
        <dbReference type="EMBL" id="GAG79141.1"/>
    </source>
</evidence>
<gene>
    <name evidence="1" type="ORF">S01H4_23594</name>
</gene>
<feature type="non-terminal residue" evidence="1">
    <location>
        <position position="1"/>
    </location>
</feature>
<sequence length="232" mass="25842">PHMYSIPTGNVGIGTDNPTEKLTVTGIIESTSGGFKFPDGTIQTSASSGGGDTAWAWWIGTGIDGDIYRMGNVAIGAISAMDKLDVGGGIRADYIRAQTNEDLEFKTDEGATRLKITDDGDIDAEYNTIVKYHGYPYPDYDSGPRYMDQGEYYRVLNHNLGGSANYYVVDLIYGSGNNIRQSHYIAYYDPVTHGHEEYGYLWRNLNDETVTIHRGFDEAEDCFRVRIWVYHG</sequence>
<dbReference type="AlphaFoldDB" id="X1C444"/>
<accession>X1C444</accession>
<name>X1C444_9ZZZZ</name>
<dbReference type="EMBL" id="BART01010968">
    <property type="protein sequence ID" value="GAG79141.1"/>
    <property type="molecule type" value="Genomic_DNA"/>
</dbReference>
<organism evidence="1">
    <name type="scientific">marine sediment metagenome</name>
    <dbReference type="NCBI Taxonomy" id="412755"/>
    <lineage>
        <taxon>unclassified sequences</taxon>
        <taxon>metagenomes</taxon>
        <taxon>ecological metagenomes</taxon>
    </lineage>
</organism>
<protein>
    <submittedName>
        <fullName evidence="1">Uncharacterized protein</fullName>
    </submittedName>
</protein>
<proteinExistence type="predicted"/>
<reference evidence="1" key="1">
    <citation type="journal article" date="2014" name="Front. Microbiol.">
        <title>High frequency of phylogenetically diverse reductive dehalogenase-homologous genes in deep subseafloor sedimentary metagenomes.</title>
        <authorList>
            <person name="Kawai M."/>
            <person name="Futagami T."/>
            <person name="Toyoda A."/>
            <person name="Takaki Y."/>
            <person name="Nishi S."/>
            <person name="Hori S."/>
            <person name="Arai W."/>
            <person name="Tsubouchi T."/>
            <person name="Morono Y."/>
            <person name="Uchiyama I."/>
            <person name="Ito T."/>
            <person name="Fujiyama A."/>
            <person name="Inagaki F."/>
            <person name="Takami H."/>
        </authorList>
    </citation>
    <scope>NUCLEOTIDE SEQUENCE</scope>
    <source>
        <strain evidence="1">Expedition CK06-06</strain>
    </source>
</reference>
<comment type="caution">
    <text evidence="1">The sequence shown here is derived from an EMBL/GenBank/DDBJ whole genome shotgun (WGS) entry which is preliminary data.</text>
</comment>